<evidence type="ECO:0000256" key="8">
    <source>
        <dbReference type="ARBA" id="ARBA00022723"/>
    </source>
</evidence>
<keyword evidence="12 17" id="KW-0413">Isomerase</keyword>
<dbReference type="SUPFAM" id="SSF51445">
    <property type="entry name" value="(Trans)glycosidases"/>
    <property type="match status" value="1"/>
</dbReference>
<dbReference type="FunFam" id="3.20.20.80:FF:000055">
    <property type="entry name" value="Trehalose synthase"/>
    <property type="match status" value="1"/>
</dbReference>
<dbReference type="SUPFAM" id="SSF56112">
    <property type="entry name" value="Protein kinase-like (PK-like)"/>
    <property type="match status" value="1"/>
</dbReference>
<evidence type="ECO:0000256" key="2">
    <source>
        <dbReference type="ARBA" id="ARBA00005496"/>
    </source>
</evidence>
<dbReference type="InterPro" id="IPR045857">
    <property type="entry name" value="O16G_dom_2"/>
</dbReference>
<dbReference type="NCBIfam" id="TIGR02456">
    <property type="entry name" value="treS_nterm"/>
    <property type="match status" value="1"/>
</dbReference>
<dbReference type="EC" id="2.7.1.175" evidence="4"/>
<evidence type="ECO:0000256" key="3">
    <source>
        <dbReference type="ARBA" id="ARBA00006219"/>
    </source>
</evidence>
<dbReference type="Pfam" id="PF00128">
    <property type="entry name" value="Alpha-amylase"/>
    <property type="match status" value="1"/>
</dbReference>
<dbReference type="SUPFAM" id="SSF51011">
    <property type="entry name" value="Glycosyl hydrolase domain"/>
    <property type="match status" value="1"/>
</dbReference>
<dbReference type="SMART" id="SM00642">
    <property type="entry name" value="Aamy"/>
    <property type="match status" value="1"/>
</dbReference>
<dbReference type="GO" id="GO:0046872">
    <property type="term" value="F:metal ion binding"/>
    <property type="evidence" value="ECO:0007669"/>
    <property type="project" value="UniProtKB-KW"/>
</dbReference>
<dbReference type="GO" id="GO:0047471">
    <property type="term" value="F:maltose alpha-D-glucosyltransferase activity"/>
    <property type="evidence" value="ECO:0007669"/>
    <property type="project" value="UniProtKB-EC"/>
</dbReference>
<dbReference type="PANTHER" id="PTHR10357">
    <property type="entry name" value="ALPHA-AMYLASE FAMILY MEMBER"/>
    <property type="match status" value="1"/>
</dbReference>
<keyword evidence="8" id="KW-0479">Metal-binding</keyword>
<dbReference type="InterPro" id="IPR013780">
    <property type="entry name" value="Glyco_hydro_b"/>
</dbReference>
<dbReference type="RefSeq" id="WP_215583653.1">
    <property type="nucleotide sequence ID" value="NZ_CP073754.1"/>
</dbReference>
<dbReference type="InterPro" id="IPR006047">
    <property type="entry name" value="GH13_cat_dom"/>
</dbReference>
<dbReference type="AlphaFoldDB" id="A0A975MPY2"/>
<name>A0A975MPY2_9GAMM</name>
<dbReference type="InterPro" id="IPR012810">
    <property type="entry name" value="TreS/a-amylase_N"/>
</dbReference>
<dbReference type="InterPro" id="IPR012811">
    <property type="entry name" value="TreS_maltokin_C_dom"/>
</dbReference>
<evidence type="ECO:0000259" key="16">
    <source>
        <dbReference type="SMART" id="SM00642"/>
    </source>
</evidence>
<evidence type="ECO:0000256" key="6">
    <source>
        <dbReference type="ARBA" id="ARBA00013882"/>
    </source>
</evidence>
<dbReference type="CDD" id="cd11334">
    <property type="entry name" value="AmyAc_TreS"/>
    <property type="match status" value="1"/>
</dbReference>
<dbReference type="Pfam" id="PF16657">
    <property type="entry name" value="Malt_amylase_C"/>
    <property type="match status" value="1"/>
</dbReference>
<dbReference type="InterPro" id="IPR011009">
    <property type="entry name" value="Kinase-like_dom_sf"/>
</dbReference>
<dbReference type="PANTHER" id="PTHR10357:SF219">
    <property type="entry name" value="MALTOSE ALPHA-D-GLUCOSYLTRANSFERASE"/>
    <property type="match status" value="1"/>
</dbReference>
<reference evidence="17" key="1">
    <citation type="submission" date="2021-04" db="EMBL/GenBank/DDBJ databases">
        <title>Draft genome sequence data of methanotrophic Methylovulum sp. strain S1L and Methylomonas sp. strain S2AM isolated from boreal lake water columns.</title>
        <authorList>
            <person name="Rissanen A.J."/>
            <person name="Mangayil R."/>
            <person name="Svenning M.M."/>
            <person name="Khanongnuch R."/>
        </authorList>
    </citation>
    <scope>NUCLEOTIDE SEQUENCE</scope>
    <source>
        <strain evidence="17">S2AM</strain>
    </source>
</reference>
<evidence type="ECO:0000256" key="7">
    <source>
        <dbReference type="ARBA" id="ARBA00022679"/>
    </source>
</evidence>
<keyword evidence="10" id="KW-0106">Calcium</keyword>
<dbReference type="GO" id="GO:0005524">
    <property type="term" value="F:ATP binding"/>
    <property type="evidence" value="ECO:0007669"/>
    <property type="project" value="UniProtKB-KW"/>
</dbReference>
<comment type="catalytic activity">
    <reaction evidence="1">
        <text>D-maltose = alpha,alpha-trehalose</text>
        <dbReference type="Rhea" id="RHEA:15145"/>
        <dbReference type="ChEBI" id="CHEBI:16551"/>
        <dbReference type="ChEBI" id="CHEBI:17306"/>
        <dbReference type="EC" id="5.4.99.16"/>
    </reaction>
</comment>
<dbReference type="GO" id="GO:0005975">
    <property type="term" value="P:carbohydrate metabolic process"/>
    <property type="evidence" value="ECO:0007669"/>
    <property type="project" value="InterPro"/>
</dbReference>
<dbReference type="GO" id="GO:0016740">
    <property type="term" value="F:transferase activity"/>
    <property type="evidence" value="ECO:0007669"/>
    <property type="project" value="UniProtKB-KW"/>
</dbReference>
<dbReference type="KEGG" id="mpad:KEF85_05305"/>
<evidence type="ECO:0000313" key="17">
    <source>
        <dbReference type="EMBL" id="QWF71878.1"/>
    </source>
</evidence>
<dbReference type="InterPro" id="IPR032091">
    <property type="entry name" value="Malt_amylase-like_C"/>
</dbReference>
<evidence type="ECO:0000256" key="14">
    <source>
        <dbReference type="ARBA" id="ARBA00031378"/>
    </source>
</evidence>
<organism evidence="17 18">
    <name type="scientific">Methylomonas paludis</name>
    <dbReference type="NCBI Taxonomy" id="1173101"/>
    <lineage>
        <taxon>Bacteria</taxon>
        <taxon>Pseudomonadati</taxon>
        <taxon>Pseudomonadota</taxon>
        <taxon>Gammaproteobacteria</taxon>
        <taxon>Methylococcales</taxon>
        <taxon>Methylococcaceae</taxon>
        <taxon>Methylomonas</taxon>
    </lineage>
</organism>
<dbReference type="Proteomes" id="UP000676649">
    <property type="component" value="Chromosome"/>
</dbReference>
<keyword evidence="18" id="KW-1185">Reference proteome</keyword>
<gene>
    <name evidence="17" type="primary">treS</name>
    <name evidence="17" type="ORF">KEF85_05305</name>
</gene>
<evidence type="ECO:0000256" key="11">
    <source>
        <dbReference type="ARBA" id="ARBA00022840"/>
    </source>
</evidence>
<keyword evidence="7" id="KW-0808">Transferase</keyword>
<comment type="similarity">
    <text evidence="3">Belongs to the aminoglycoside phosphotransferase family.</text>
</comment>
<protein>
    <recommendedName>
        <fullName evidence="6">Maltokinase</fullName>
        <ecNumber evidence="4">2.7.1.175</ecNumber>
        <ecNumber evidence="5">5.4.99.16</ecNumber>
    </recommendedName>
    <alternativeName>
        <fullName evidence="14">Maltose alpha-D-glucosyltransferase</fullName>
    </alternativeName>
    <alternativeName>
        <fullName evidence="13">Maltose-1-phosphate synthase</fullName>
    </alternativeName>
</protein>
<feature type="domain" description="Glycosyl hydrolase family 13 catalytic" evidence="16">
    <location>
        <begin position="33"/>
        <end position="427"/>
    </location>
</feature>
<proteinExistence type="inferred from homology"/>
<dbReference type="EMBL" id="CP073754">
    <property type="protein sequence ID" value="QWF71878.1"/>
    <property type="molecule type" value="Genomic_DNA"/>
</dbReference>
<keyword evidence="9" id="KW-0547">Nucleotide-binding</keyword>
<evidence type="ECO:0000256" key="13">
    <source>
        <dbReference type="ARBA" id="ARBA00031251"/>
    </source>
</evidence>
<evidence type="ECO:0000256" key="5">
    <source>
        <dbReference type="ARBA" id="ARBA00012619"/>
    </source>
</evidence>
<dbReference type="InterPro" id="IPR040999">
    <property type="entry name" value="Mak_N_cap"/>
</dbReference>
<evidence type="ECO:0000256" key="12">
    <source>
        <dbReference type="ARBA" id="ARBA00023235"/>
    </source>
</evidence>
<dbReference type="Gene3D" id="3.90.400.10">
    <property type="entry name" value="Oligo-1,6-glucosidase, Domain 2"/>
    <property type="match status" value="1"/>
</dbReference>
<dbReference type="EC" id="5.4.99.16" evidence="5"/>
<evidence type="ECO:0000256" key="15">
    <source>
        <dbReference type="ARBA" id="ARBA00049067"/>
    </source>
</evidence>
<dbReference type="Gene3D" id="3.90.1200.10">
    <property type="match status" value="1"/>
</dbReference>
<keyword evidence="11" id="KW-0067">ATP-binding</keyword>
<evidence type="ECO:0000313" key="18">
    <source>
        <dbReference type="Proteomes" id="UP000676649"/>
    </source>
</evidence>
<comment type="catalytic activity">
    <reaction evidence="15">
        <text>D-maltose + ATP = alpha-maltose 1-phosphate + ADP + H(+)</text>
        <dbReference type="Rhea" id="RHEA:31915"/>
        <dbReference type="ChEBI" id="CHEBI:15378"/>
        <dbReference type="ChEBI" id="CHEBI:17306"/>
        <dbReference type="ChEBI" id="CHEBI:30616"/>
        <dbReference type="ChEBI" id="CHEBI:63576"/>
        <dbReference type="ChEBI" id="CHEBI:456216"/>
        <dbReference type="EC" id="2.7.1.175"/>
    </reaction>
</comment>
<sequence length="1125" mass="128175">MTITNAQAIKTAPADRAEWMKDPLWYKDAVIYEVHVKAFFDSDNNGVGDFSGLMQKLDYLHDLGVNTLWLLPFYPSPMRDDGYDISDYRKIYPEYGDMADFRLFVKEAHRRNLKVISELVINHTSDQHPWFQAARRAPPGSSKRNYYVWSDNDHKFPETRIIFNDTEKSNWTWDEVAKAYYWHRFFSHQPDLNFNHPQVVKAVIRIMRFWFDHGVDGVRLDAIPYLCVREGTKNENLPETHAVIKQMRAVLDKYYQNRVFLAEVNQWPEDVRDYFSSGDECHMAYNFPLMPRMYMAIAQEDRHPIIDIIRQTPDIPESCQWAIFLRNHDELTLEMVTDKERDYMYQTYAGDKRARLNFGICRRLAPLMDNESNKIRLMNSLLLSLPGSPIIYYGDEIGMGDNLFLGDRNGVRTPMQWSPDRNAGFSRADPQNLYLPPVMDAVYGYGAVNVEAQQREHASLLNWMQNVLAVRKKHQAFGRGKTVFLHPGNRKILAYFRIYQQDIILCVSNLSRAAQAVELDLSAYKGYVPVELMGNSAFPRIGELSYLLTLPGHNFYWFRLSSGNEVPDWHQEQLAAEELPILVLFDGWRSLFKEKVEPWRSAMADLVRSQLESEALPRFVSAQRWYGAKGRPVRRVVISDYAEWGNQSYKWLMALVSIQTDQAEPLSYFMPLGLAWETSDAERLHTMLPSCVARVRQQAHIGILADAFADAAFCRALVMSIGASETFASQQGVIRFTPTSAYQALAGAAVADLPVHPVAIQGSNTAILLGERLFLKGYRHLQSGINPEFEIGRFLTEGGKFPHLALVAGSIEYQAADGGCMTLALLQAQVENQGDFWRYTLDYLKRFLEESRITVLPSVTPAPAHEVYLLLIKTLGQRTGELHNALSAASSDAAFAPEPITDADLSAWVAHVQAEAVTTLDQLEHRLAGLNTTDRALAQNLLSQRGALADQLQHCVTGPVNAVKTRYHGDYHLGQVLLTRNDFVIIDFEGEPTRPLAERRRKHSVLRDVAGMLLSFNYAAYTAIAKQLEERPEDVPKLEPMLRNWEAEVGRVFLAAYAETVPDSGLIAAPMPLRGLLDLFLLEKLLYEVRYELDNRPAWVVIPLRGILEIMHKLITEIPAAQQTN</sequence>
<evidence type="ECO:0000256" key="9">
    <source>
        <dbReference type="ARBA" id="ARBA00022741"/>
    </source>
</evidence>
<evidence type="ECO:0000256" key="4">
    <source>
        <dbReference type="ARBA" id="ARBA00011962"/>
    </source>
</evidence>
<evidence type="ECO:0000256" key="1">
    <source>
        <dbReference type="ARBA" id="ARBA00001595"/>
    </source>
</evidence>
<dbReference type="Pfam" id="PF18085">
    <property type="entry name" value="Mak_N_cap"/>
    <property type="match status" value="1"/>
</dbReference>
<dbReference type="Gene3D" id="3.20.20.80">
    <property type="entry name" value="Glycosidases"/>
    <property type="match status" value="1"/>
</dbReference>
<dbReference type="Gene3D" id="2.60.40.1180">
    <property type="entry name" value="Golgi alpha-mannosidase II"/>
    <property type="match status" value="1"/>
</dbReference>
<comment type="similarity">
    <text evidence="2">Belongs to the glycosyl hydrolase 13 family. TreS subfamily.</text>
</comment>
<dbReference type="InterPro" id="IPR017853">
    <property type="entry name" value="GH"/>
</dbReference>
<evidence type="ECO:0000256" key="10">
    <source>
        <dbReference type="ARBA" id="ARBA00022837"/>
    </source>
</evidence>
<dbReference type="NCBIfam" id="TIGR02457">
    <property type="entry name" value="TreS_Cterm"/>
    <property type="match status" value="1"/>
</dbReference>
<accession>A0A975MPY2</accession>